<evidence type="ECO:0000313" key="1">
    <source>
        <dbReference type="EMBL" id="KAF2764799.1"/>
    </source>
</evidence>
<organism evidence="1 2">
    <name type="scientific">Teratosphaeria nubilosa</name>
    <dbReference type="NCBI Taxonomy" id="161662"/>
    <lineage>
        <taxon>Eukaryota</taxon>
        <taxon>Fungi</taxon>
        <taxon>Dikarya</taxon>
        <taxon>Ascomycota</taxon>
        <taxon>Pezizomycotina</taxon>
        <taxon>Dothideomycetes</taxon>
        <taxon>Dothideomycetidae</taxon>
        <taxon>Mycosphaerellales</taxon>
        <taxon>Teratosphaeriaceae</taxon>
        <taxon>Teratosphaeria</taxon>
    </lineage>
</organism>
<accession>A0A6G1KX07</accession>
<protein>
    <recommendedName>
        <fullName evidence="3">Myb-like domain-containing protein</fullName>
    </recommendedName>
</protein>
<dbReference type="EMBL" id="ML995909">
    <property type="protein sequence ID" value="KAF2764799.1"/>
    <property type="molecule type" value="Genomic_DNA"/>
</dbReference>
<dbReference type="AlphaFoldDB" id="A0A6G1KX07"/>
<name>A0A6G1KX07_9PEZI</name>
<proteinExistence type="predicted"/>
<sequence>MAVRFGRRFASILSRQLVAVRHAPNVLQSSIHSRSHRLWSPDEDKMLLQLRYQGRSFEETFSTLEHSRGGRSMLCTTVGDKRPKETRMAGSPFQVALVQQISEKFPSCVTKT</sequence>
<reference evidence="1" key="1">
    <citation type="journal article" date="2020" name="Stud. Mycol.">
        <title>101 Dothideomycetes genomes: a test case for predicting lifestyles and emergence of pathogens.</title>
        <authorList>
            <person name="Haridas S."/>
            <person name="Albert R."/>
            <person name="Binder M."/>
            <person name="Bloem J."/>
            <person name="Labutti K."/>
            <person name="Salamov A."/>
            <person name="Andreopoulos B."/>
            <person name="Baker S."/>
            <person name="Barry K."/>
            <person name="Bills G."/>
            <person name="Bluhm B."/>
            <person name="Cannon C."/>
            <person name="Castanera R."/>
            <person name="Culley D."/>
            <person name="Daum C."/>
            <person name="Ezra D."/>
            <person name="Gonzalez J."/>
            <person name="Henrissat B."/>
            <person name="Kuo A."/>
            <person name="Liang C."/>
            <person name="Lipzen A."/>
            <person name="Lutzoni F."/>
            <person name="Magnuson J."/>
            <person name="Mondo S."/>
            <person name="Nolan M."/>
            <person name="Ohm R."/>
            <person name="Pangilinan J."/>
            <person name="Park H.-J."/>
            <person name="Ramirez L."/>
            <person name="Alfaro M."/>
            <person name="Sun H."/>
            <person name="Tritt A."/>
            <person name="Yoshinaga Y."/>
            <person name="Zwiers L.-H."/>
            <person name="Turgeon B."/>
            <person name="Goodwin S."/>
            <person name="Spatafora J."/>
            <person name="Crous P."/>
            <person name="Grigoriev I."/>
        </authorList>
    </citation>
    <scope>NUCLEOTIDE SEQUENCE</scope>
    <source>
        <strain evidence="1">CBS 116005</strain>
    </source>
</reference>
<dbReference type="Proteomes" id="UP000799436">
    <property type="component" value="Unassembled WGS sequence"/>
</dbReference>
<evidence type="ECO:0008006" key="3">
    <source>
        <dbReference type="Google" id="ProtNLM"/>
    </source>
</evidence>
<evidence type="ECO:0000313" key="2">
    <source>
        <dbReference type="Proteomes" id="UP000799436"/>
    </source>
</evidence>
<keyword evidence="2" id="KW-1185">Reference proteome</keyword>
<gene>
    <name evidence="1" type="ORF">EJ03DRAFT_14836</name>
</gene>